<comment type="caution">
    <text evidence="2">The sequence shown here is derived from an EMBL/GenBank/DDBJ whole genome shotgun (WGS) entry which is preliminary data.</text>
</comment>
<dbReference type="RefSeq" id="WP_089022937.1">
    <property type="nucleotide sequence ID" value="NZ_NIQC01000005.1"/>
</dbReference>
<dbReference type="SUPFAM" id="SSF54106">
    <property type="entry name" value="LysM domain"/>
    <property type="match status" value="2"/>
</dbReference>
<dbReference type="EMBL" id="NIQC01000005">
    <property type="protein sequence ID" value="OWZ84363.1"/>
    <property type="molecule type" value="Genomic_DNA"/>
</dbReference>
<sequence>MEESHIAVQKTIKVDILFKKMTLFFSIAREYGVKVQSLIDVNHHIPDFDNLRPGDVLCVPDDKVEGRVPEQCPEGFEGRYTVQPGDTMFNIAKMFRVDLNDLIDANLHIEDPNVIFPGDVLCVPKEPPEVATKVIISLKIGKNEFGFTDQWEASLYEGAVPGEETAARFTEWKQAVDNVVTFELPEEVRENFEAPFGVEDETYVRIRTLDNNIYPIFDIVTKPFTLGKNVKIIVPVSFISKSIKLPRK</sequence>
<evidence type="ECO:0000313" key="2">
    <source>
        <dbReference type="EMBL" id="OWZ84363.1"/>
    </source>
</evidence>
<name>A0A226BZA0_9FIRM</name>
<evidence type="ECO:0000313" key="3">
    <source>
        <dbReference type="Proteomes" id="UP000214588"/>
    </source>
</evidence>
<reference evidence="2 3" key="1">
    <citation type="submission" date="2017-06" db="EMBL/GenBank/DDBJ databases">
        <title>Draft Genome Sequence of Natranaerobius trueperi halophilic, alkalithermophilic bacteria from soda lakes.</title>
        <authorList>
            <person name="Zhao B."/>
        </authorList>
    </citation>
    <scope>NUCLEOTIDE SEQUENCE [LARGE SCALE GENOMIC DNA]</scope>
    <source>
        <strain evidence="2 3">DSM 18760</strain>
    </source>
</reference>
<dbReference type="PANTHER" id="PTHR33734:SF22">
    <property type="entry name" value="MEMBRANE-BOUND LYTIC MUREIN TRANSGLYCOSYLASE D"/>
    <property type="match status" value="1"/>
</dbReference>
<dbReference type="Gene3D" id="3.10.350.10">
    <property type="entry name" value="LysM domain"/>
    <property type="match status" value="2"/>
</dbReference>
<dbReference type="Proteomes" id="UP000214588">
    <property type="component" value="Unassembled WGS sequence"/>
</dbReference>
<evidence type="ECO:0000259" key="1">
    <source>
        <dbReference type="PROSITE" id="PS51782"/>
    </source>
</evidence>
<accession>A0A226BZA0</accession>
<feature type="domain" description="LysM" evidence="1">
    <location>
        <begin position="14"/>
        <end position="59"/>
    </location>
</feature>
<dbReference type="SMART" id="SM00257">
    <property type="entry name" value="LysM"/>
    <property type="match status" value="2"/>
</dbReference>
<protein>
    <recommendedName>
        <fullName evidence="1">LysM domain-containing protein</fullName>
    </recommendedName>
</protein>
<organism evidence="2 3">
    <name type="scientific">Natranaerobius trueperi</name>
    <dbReference type="NCBI Taxonomy" id="759412"/>
    <lineage>
        <taxon>Bacteria</taxon>
        <taxon>Bacillati</taxon>
        <taxon>Bacillota</taxon>
        <taxon>Clostridia</taxon>
        <taxon>Natranaerobiales</taxon>
        <taxon>Natranaerobiaceae</taxon>
        <taxon>Natranaerobius</taxon>
    </lineage>
</organism>
<proteinExistence type="predicted"/>
<dbReference type="InterPro" id="IPR018392">
    <property type="entry name" value="LysM"/>
</dbReference>
<keyword evidence="3" id="KW-1185">Reference proteome</keyword>
<dbReference type="CDD" id="cd00118">
    <property type="entry name" value="LysM"/>
    <property type="match status" value="2"/>
</dbReference>
<dbReference type="AlphaFoldDB" id="A0A226BZA0"/>
<gene>
    <name evidence="2" type="ORF">CDO51_03625</name>
</gene>
<dbReference type="InterPro" id="IPR036779">
    <property type="entry name" value="LysM_dom_sf"/>
</dbReference>
<feature type="domain" description="LysM" evidence="1">
    <location>
        <begin position="78"/>
        <end position="123"/>
    </location>
</feature>
<dbReference type="PANTHER" id="PTHR33734">
    <property type="entry name" value="LYSM DOMAIN-CONTAINING GPI-ANCHORED PROTEIN 2"/>
    <property type="match status" value="1"/>
</dbReference>
<dbReference type="GO" id="GO:0008932">
    <property type="term" value="F:lytic endotransglycosylase activity"/>
    <property type="evidence" value="ECO:0007669"/>
    <property type="project" value="TreeGrafter"/>
</dbReference>
<dbReference type="PROSITE" id="PS51782">
    <property type="entry name" value="LYSM"/>
    <property type="match status" value="2"/>
</dbReference>
<dbReference type="Pfam" id="PF01476">
    <property type="entry name" value="LysM"/>
    <property type="match status" value="2"/>
</dbReference>